<dbReference type="InterPro" id="IPR050967">
    <property type="entry name" value="Thiamine_Salvage_TenA"/>
</dbReference>
<feature type="domain" description="Thiaminase-2/PQQC" evidence="1">
    <location>
        <begin position="11"/>
        <end position="213"/>
    </location>
</feature>
<dbReference type="SUPFAM" id="SSF48613">
    <property type="entry name" value="Heme oxygenase-like"/>
    <property type="match status" value="1"/>
</dbReference>
<dbReference type="AlphaFoldDB" id="A0A8J7RLY0"/>
<evidence type="ECO:0000313" key="3">
    <source>
        <dbReference type="Proteomes" id="UP000673975"/>
    </source>
</evidence>
<dbReference type="Gene3D" id="1.20.910.10">
    <property type="entry name" value="Heme oxygenase-like"/>
    <property type="match status" value="1"/>
</dbReference>
<accession>A0A8J7RLY0</accession>
<dbReference type="InterPro" id="IPR004305">
    <property type="entry name" value="Thiaminase-2/PQQC"/>
</dbReference>
<comment type="caution">
    <text evidence="2">The sequence shown here is derived from an EMBL/GenBank/DDBJ whole genome shotgun (WGS) entry which is preliminary data.</text>
</comment>
<reference evidence="2" key="1">
    <citation type="submission" date="2021-02" db="EMBL/GenBank/DDBJ databases">
        <title>Natronogracilivirga saccharolytica gen. nov. sp. nov. a new anaerobic, haloalkiliphilic carbohydrate-fermenting bacterium from soda lake and proposing of Cyclonatronumiaceae fam. nov. in the phylum Balneolaeota.</title>
        <authorList>
            <person name="Zhilina T.N."/>
            <person name="Sorokin D.Y."/>
            <person name="Zavarzina D.G."/>
            <person name="Toshchakov S.V."/>
            <person name="Kublanov I.V."/>
        </authorList>
    </citation>
    <scope>NUCLEOTIDE SEQUENCE</scope>
    <source>
        <strain evidence="2">Z-1702</strain>
    </source>
</reference>
<dbReference type="EMBL" id="JAFIDN010000014">
    <property type="protein sequence ID" value="MBP3193792.1"/>
    <property type="molecule type" value="Genomic_DNA"/>
</dbReference>
<organism evidence="2 3">
    <name type="scientific">Natronogracilivirga saccharolytica</name>
    <dbReference type="NCBI Taxonomy" id="2812953"/>
    <lineage>
        <taxon>Bacteria</taxon>
        <taxon>Pseudomonadati</taxon>
        <taxon>Balneolota</taxon>
        <taxon>Balneolia</taxon>
        <taxon>Balneolales</taxon>
        <taxon>Cyclonatronaceae</taxon>
        <taxon>Natronogracilivirga</taxon>
    </lineage>
</organism>
<dbReference type="GO" id="GO:0005829">
    <property type="term" value="C:cytosol"/>
    <property type="evidence" value="ECO:0007669"/>
    <property type="project" value="TreeGrafter"/>
</dbReference>
<dbReference type="InterPro" id="IPR016084">
    <property type="entry name" value="Haem_Oase-like_multi-hlx"/>
</dbReference>
<dbReference type="RefSeq" id="WP_210513251.1">
    <property type="nucleotide sequence ID" value="NZ_JAFIDN010000014.1"/>
</dbReference>
<dbReference type="Pfam" id="PF03070">
    <property type="entry name" value="TENA_THI-4"/>
    <property type="match status" value="1"/>
</dbReference>
<protein>
    <submittedName>
        <fullName evidence="2">TenA family protein</fullName>
    </submittedName>
</protein>
<keyword evidence="3" id="KW-1185">Reference proteome</keyword>
<proteinExistence type="predicted"/>
<gene>
    <name evidence="2" type="ORF">NATSA_14035</name>
</gene>
<dbReference type="PANTHER" id="PTHR43198:SF2">
    <property type="entry name" value="SI:CH1073-67J19.1-RELATED"/>
    <property type="match status" value="1"/>
</dbReference>
<name>A0A8J7RLY0_9BACT</name>
<evidence type="ECO:0000259" key="1">
    <source>
        <dbReference type="Pfam" id="PF03070"/>
    </source>
</evidence>
<dbReference type="PANTHER" id="PTHR43198">
    <property type="entry name" value="BIFUNCTIONAL TH2 PROTEIN"/>
    <property type="match status" value="1"/>
</dbReference>
<dbReference type="Proteomes" id="UP000673975">
    <property type="component" value="Unassembled WGS sequence"/>
</dbReference>
<sequence length="219" mass="25054">MTSKTHTGYFWDQASDIFQKILKLPFNTELKEGSLRQDRFVYYMKQDAHYLADYGRALAIAGTRSGDTEIMKQFFDFANGAVVVERALHEHYLKEFGTGLDIPKSPTCEAYTGFLIRSAAVDPYPVTLAALLPCFWVYREVGLHIHQQAAAPNPYQQWIDTYAGEEFGASVDQAITLTEQAAMETTPAIREQMLQAYLTSTRLEWLFWDAAWRMESWPV</sequence>
<dbReference type="CDD" id="cd19365">
    <property type="entry name" value="TenA_C-like"/>
    <property type="match status" value="1"/>
</dbReference>
<evidence type="ECO:0000313" key="2">
    <source>
        <dbReference type="EMBL" id="MBP3193792.1"/>
    </source>
</evidence>